<feature type="domain" description="Glycine zipper 2TM" evidence="1">
    <location>
        <begin position="23"/>
        <end position="59"/>
    </location>
</feature>
<evidence type="ECO:0000313" key="2">
    <source>
        <dbReference type="EMBL" id="KPH71452.1"/>
    </source>
</evidence>
<reference evidence="2 3" key="1">
    <citation type="submission" date="2015-07" db="EMBL/GenBank/DDBJ databases">
        <title>High-quality draft genome sequence of Oceanobacillus caeni HM6, a bacillus isolated from a human feces.</title>
        <authorList>
            <person name="Kumar J."/>
            <person name="Verma M.K."/>
            <person name="Pandey R."/>
            <person name="Bhambi M."/>
            <person name="Chauhan N."/>
        </authorList>
    </citation>
    <scope>NUCLEOTIDE SEQUENCE [LARGE SCALE GENOMIC DNA]</scope>
    <source>
        <strain evidence="2 3">HM6</strain>
    </source>
</reference>
<dbReference type="Pfam" id="PF05433">
    <property type="entry name" value="Rick_17kDa_Anti"/>
    <property type="match status" value="1"/>
</dbReference>
<accession>A0ABR5MG75</accession>
<dbReference type="RefSeq" id="WP_060669103.1">
    <property type="nucleotide sequence ID" value="NZ_JARTGE010000104.1"/>
</dbReference>
<dbReference type="Proteomes" id="UP000037854">
    <property type="component" value="Unassembled WGS sequence"/>
</dbReference>
<proteinExistence type="predicted"/>
<evidence type="ECO:0000259" key="1">
    <source>
        <dbReference type="Pfam" id="PF05433"/>
    </source>
</evidence>
<keyword evidence="3" id="KW-1185">Reference proteome</keyword>
<organism evidence="2 3">
    <name type="scientific">Oceanobacillus caeni</name>
    <dbReference type="NCBI Taxonomy" id="405946"/>
    <lineage>
        <taxon>Bacteria</taxon>
        <taxon>Bacillati</taxon>
        <taxon>Bacillota</taxon>
        <taxon>Bacilli</taxon>
        <taxon>Bacillales</taxon>
        <taxon>Bacillaceae</taxon>
        <taxon>Oceanobacillus</taxon>
    </lineage>
</organism>
<sequence length="82" mass="8467">MNNFQSSIHTGDDSIVIGCSRHGAMSGAAYGSYIGSKIAGSTGATTGYILGAIIGAVFGPDDSFKSNKTIQPEHNSDMKQLL</sequence>
<comment type="caution">
    <text evidence="2">The sequence shown here is derived from an EMBL/GenBank/DDBJ whole genome shotgun (WGS) entry which is preliminary data.</text>
</comment>
<dbReference type="InterPro" id="IPR008816">
    <property type="entry name" value="Gly_zipper_2TM_dom"/>
</dbReference>
<protein>
    <recommendedName>
        <fullName evidence="1">Glycine zipper 2TM domain-containing protein</fullName>
    </recommendedName>
</protein>
<dbReference type="EMBL" id="LGTK01000074">
    <property type="protein sequence ID" value="KPH71452.1"/>
    <property type="molecule type" value="Genomic_DNA"/>
</dbReference>
<evidence type="ECO:0000313" key="3">
    <source>
        <dbReference type="Proteomes" id="UP000037854"/>
    </source>
</evidence>
<gene>
    <name evidence="2" type="ORF">AFL42_15250</name>
</gene>
<name>A0ABR5MG75_9BACI</name>